<dbReference type="Pfam" id="PF05426">
    <property type="entry name" value="Alginate_lyase"/>
    <property type="match status" value="1"/>
</dbReference>
<dbReference type="PANTHER" id="PTHR22990">
    <property type="entry name" value="F-BOX ONLY PROTEIN"/>
    <property type="match status" value="1"/>
</dbReference>
<dbReference type="OrthoDB" id="222550at2"/>
<dbReference type="InterPro" id="IPR012334">
    <property type="entry name" value="Pectin_lyas_fold"/>
</dbReference>
<dbReference type="InterPro" id="IPR008929">
    <property type="entry name" value="Chondroitin_lyas"/>
</dbReference>
<dbReference type="SMART" id="SM00710">
    <property type="entry name" value="PbH1"/>
    <property type="match status" value="7"/>
</dbReference>
<dbReference type="InterPro" id="IPR011050">
    <property type="entry name" value="Pectin_lyase_fold/virulence"/>
</dbReference>
<dbReference type="RefSeq" id="WP_022599454.1">
    <property type="nucleotide sequence ID" value="NZ_KI440778.1"/>
</dbReference>
<gene>
    <name evidence="6" type="ORF">BC742_0238</name>
</gene>
<dbReference type="Gene3D" id="2.160.20.10">
    <property type="entry name" value="Single-stranded right-handed beta-helix, Pectin lyase-like"/>
    <property type="match status" value="1"/>
</dbReference>
<dbReference type="Gene3D" id="1.50.10.100">
    <property type="entry name" value="Chondroitin AC/alginate lyase"/>
    <property type="match status" value="1"/>
</dbReference>
<dbReference type="Proteomes" id="UP000269493">
    <property type="component" value="Unassembled WGS sequence"/>
</dbReference>
<dbReference type="InterPro" id="IPR006626">
    <property type="entry name" value="PbH1"/>
</dbReference>
<evidence type="ECO:0000259" key="4">
    <source>
        <dbReference type="Pfam" id="PF05426"/>
    </source>
</evidence>
<accession>A0A495WI26</accession>
<organism evidence="6 7">
    <name type="scientific">Coprobacter fastidiosus NSB1 = JCM 33896</name>
    <dbReference type="NCBI Taxonomy" id="1349822"/>
    <lineage>
        <taxon>Bacteria</taxon>
        <taxon>Pseudomonadati</taxon>
        <taxon>Bacteroidota</taxon>
        <taxon>Bacteroidia</taxon>
        <taxon>Bacteroidales</taxon>
        <taxon>Barnesiellaceae</taxon>
        <taxon>Coprobacter</taxon>
    </lineage>
</organism>
<keyword evidence="1" id="KW-0732">Signal</keyword>
<evidence type="ECO:0000313" key="7">
    <source>
        <dbReference type="Proteomes" id="UP000269493"/>
    </source>
</evidence>
<protein>
    <submittedName>
        <fullName evidence="6">Parallel beta helix pectate lyase-like protein</fullName>
    </submittedName>
</protein>
<dbReference type="PANTHER" id="PTHR22990:SF15">
    <property type="entry name" value="F-BOX ONLY PROTEIN 10"/>
    <property type="match status" value="1"/>
</dbReference>
<evidence type="ECO:0000256" key="1">
    <source>
        <dbReference type="ARBA" id="ARBA00022729"/>
    </source>
</evidence>
<dbReference type="EMBL" id="RBXN01000001">
    <property type="protein sequence ID" value="RKT61196.1"/>
    <property type="molecule type" value="Genomic_DNA"/>
</dbReference>
<dbReference type="InterPro" id="IPR051550">
    <property type="entry name" value="SCF-Subunits/Alg-Epimerases"/>
</dbReference>
<proteinExistence type="predicted"/>
<dbReference type="Pfam" id="PF13229">
    <property type="entry name" value="Beta_helix"/>
    <property type="match status" value="1"/>
</dbReference>
<keyword evidence="3 6" id="KW-0456">Lyase</keyword>
<evidence type="ECO:0000256" key="3">
    <source>
        <dbReference type="ARBA" id="ARBA00023239"/>
    </source>
</evidence>
<keyword evidence="2" id="KW-0677">Repeat</keyword>
<feature type="domain" description="Right handed beta helix" evidence="5">
    <location>
        <begin position="460"/>
        <end position="627"/>
    </location>
</feature>
<keyword evidence="7" id="KW-1185">Reference proteome</keyword>
<dbReference type="GO" id="GO:0016829">
    <property type="term" value="F:lyase activity"/>
    <property type="evidence" value="ECO:0007669"/>
    <property type="project" value="UniProtKB-KW"/>
</dbReference>
<evidence type="ECO:0000313" key="6">
    <source>
        <dbReference type="EMBL" id="RKT61196.1"/>
    </source>
</evidence>
<dbReference type="SUPFAM" id="SSF48230">
    <property type="entry name" value="Chondroitin AC/alginate lyase"/>
    <property type="match status" value="1"/>
</dbReference>
<dbReference type="InterPro" id="IPR039448">
    <property type="entry name" value="Beta_helix"/>
</dbReference>
<dbReference type="GO" id="GO:0042597">
    <property type="term" value="C:periplasmic space"/>
    <property type="evidence" value="ECO:0007669"/>
    <property type="project" value="InterPro"/>
</dbReference>
<dbReference type="SUPFAM" id="SSF51126">
    <property type="entry name" value="Pectin lyase-like"/>
    <property type="match status" value="1"/>
</dbReference>
<name>A0A495WI26_9BACT</name>
<evidence type="ECO:0000259" key="5">
    <source>
        <dbReference type="Pfam" id="PF13229"/>
    </source>
</evidence>
<feature type="domain" description="Alginate lyase" evidence="4">
    <location>
        <begin position="94"/>
        <end position="292"/>
    </location>
</feature>
<sequence length="694" mass="77173">MRTHLKFAVVFLITVFVFVGLSAQTFIHPGIDMCREDLELMKNKTLAGEQPWRGAFERLKAETPLSFEVKTYAHVISGPYGKPDIGGSDLSKGAVMAYNCAVLWYITEDKAYAEKAIEIIGKWSESLRSLDENNAKLLVALSGYKFCNAAEILRYTYPGWTENHTAAFTEMIMSVYYPLLRFYFPQANGNWDGAIMHTLLSIAIFTNDRPLFDNAVYHYLHGKANGSLIKYIFPNGQCQETTRDQGHVQMGLGEFAGAARIAYTQGVDLFSAGDNRLALGYEYTSRFLLGEDIFSYGEPSHRDKDLRNDYGIEYVYQHYKAQGIDMPYTRSICDKVRDKSSLILLTAFRAAFQGKTPEQRPLICSKIAYPAGALRVSDFKIPEGAIVVSPGDSLQQILDNEAGHKRTIFLKAGEYTMNKTLKIHSGTHLIGEGTKTVLMFTPSVRTAAIMAATPDMSDVVIENLIIEGAREHAAGFDPNAGRFERQRRYANNLAGISFRSEKNYSLSGITLRNLSVINFSRTGVYISGAKNVKIEACDFTENGTFVVPGPRLQHNLLLQRVDGGVVRDSRFDTSLHGAGVVLDHCRSLDLKDCEIARNAWHGVLLSECSGINISENLIEGNDGCGILSEFLYKGSSNLKIRKNRIRYNNGYGVEAFAVKNLSVSGNCYDRNGKLGAQEHLCSDLTLQMEKISVD</sequence>
<dbReference type="GeneID" id="92927393"/>
<evidence type="ECO:0000256" key="2">
    <source>
        <dbReference type="ARBA" id="ARBA00022737"/>
    </source>
</evidence>
<dbReference type="AlphaFoldDB" id="A0A495WI26"/>
<comment type="caution">
    <text evidence="6">The sequence shown here is derived from an EMBL/GenBank/DDBJ whole genome shotgun (WGS) entry which is preliminary data.</text>
</comment>
<reference evidence="6 7" key="1">
    <citation type="submission" date="2018-10" db="EMBL/GenBank/DDBJ databases">
        <title>Genomic Encyclopedia of Archaeal and Bacterial Type Strains, Phase II (KMG-II): from individual species to whole genera.</title>
        <authorList>
            <person name="Goeker M."/>
        </authorList>
    </citation>
    <scope>NUCLEOTIDE SEQUENCE [LARGE SCALE GENOMIC DNA]</scope>
    <source>
        <strain evidence="6 7">NSB1</strain>
    </source>
</reference>
<dbReference type="InterPro" id="IPR008397">
    <property type="entry name" value="Alginate_lyase_dom"/>
</dbReference>